<evidence type="ECO:0000313" key="4">
    <source>
        <dbReference type="Proteomes" id="UP000184203"/>
    </source>
</evidence>
<reference evidence="1 3" key="1">
    <citation type="journal article" date="2014" name="ISME J.">
        <title>Trehalose/2-sulfotrehalose biosynthesis and glycine-betaine uptake are widely spread mechanisms for osmoadaptation in the Halobacteriales.</title>
        <authorList>
            <person name="Youssef N.H."/>
            <person name="Savage-Ashlock K.N."/>
            <person name="McCully A.L."/>
            <person name="Luedtke B."/>
            <person name="Shaw E.I."/>
            <person name="Hoff W.D."/>
            <person name="Elshahed M.S."/>
        </authorList>
    </citation>
    <scope>NUCLEOTIDE SEQUENCE [LARGE SCALE GENOMIC DNA]</scope>
    <source>
        <strain evidence="1 3">DX253</strain>
    </source>
</reference>
<accession>E7QYW5</accession>
<organism evidence="1 3">
    <name type="scientific">Haladaptatus paucihalophilus DX253</name>
    <dbReference type="NCBI Taxonomy" id="797209"/>
    <lineage>
        <taxon>Archaea</taxon>
        <taxon>Methanobacteriati</taxon>
        <taxon>Methanobacteriota</taxon>
        <taxon>Stenosarchaea group</taxon>
        <taxon>Halobacteria</taxon>
        <taxon>Halobacteriales</taxon>
        <taxon>Haladaptataceae</taxon>
        <taxon>Haladaptatus</taxon>
    </lineage>
</organism>
<dbReference type="AlphaFoldDB" id="E7QYW5"/>
<gene>
    <name evidence="2" type="ORF">SAMN05444342_0330</name>
    <name evidence="1" type="ORF">ZOD2009_20028</name>
</gene>
<dbReference type="eggNOG" id="arCOG02708">
    <property type="taxonomic scope" value="Archaea"/>
</dbReference>
<dbReference type="SUPFAM" id="SSF54593">
    <property type="entry name" value="Glyoxalase/Bleomycin resistance protein/Dihydroxybiphenyl dioxygenase"/>
    <property type="match status" value="1"/>
</dbReference>
<dbReference type="STRING" id="797209.GCA_000376445_00609"/>
<dbReference type="OrthoDB" id="167507at2157"/>
<evidence type="ECO:0008006" key="5">
    <source>
        <dbReference type="Google" id="ProtNLM"/>
    </source>
</evidence>
<dbReference type="Proteomes" id="UP000003751">
    <property type="component" value="Unassembled WGS sequence"/>
</dbReference>
<dbReference type="Gene3D" id="3.10.180.10">
    <property type="entry name" value="2,3-Dihydroxybiphenyl 1,2-Dioxygenase, domain 1"/>
    <property type="match status" value="1"/>
</dbReference>
<dbReference type="Proteomes" id="UP000184203">
    <property type="component" value="Unassembled WGS sequence"/>
</dbReference>
<evidence type="ECO:0000313" key="3">
    <source>
        <dbReference type="Proteomes" id="UP000003751"/>
    </source>
</evidence>
<dbReference type="EMBL" id="AEMG01000028">
    <property type="protein sequence ID" value="EFW90381.1"/>
    <property type="molecule type" value="Genomic_DNA"/>
</dbReference>
<dbReference type="RefSeq" id="WP_007982873.1">
    <property type="nucleotide sequence ID" value="NZ_AEMG01000028.1"/>
</dbReference>
<proteinExistence type="predicted"/>
<name>E7QYW5_HALPU</name>
<reference evidence="2" key="3">
    <citation type="submission" date="2016-11" db="EMBL/GenBank/DDBJ databases">
        <authorList>
            <person name="Jaros S."/>
            <person name="Januszkiewicz K."/>
            <person name="Wedrychowicz H."/>
        </authorList>
    </citation>
    <scope>NUCLEOTIDE SEQUENCE [LARGE SCALE GENOMIC DNA]</scope>
    <source>
        <strain evidence="2">DX253</strain>
    </source>
</reference>
<sequence length="203" mass="22746">MHSPTRLFHLHFNTPDVSHAEAELDAHGLPPYQRFGQVDGEFHSLDASDPVPDGFRLRLQNAQRGYVNVTIAPGRRPHFDHLGLCTSDFDAICDRANEAGWSVRDRDGRRTFVMTPWGFRVELHRDGSDVEADLGSWDDARFERVELAVSDPDAEDEFRAVFGEIPGLVFRQDTDDDGVRVPRFELGGSAFSAGETVESTSFL</sequence>
<evidence type="ECO:0000313" key="1">
    <source>
        <dbReference type="EMBL" id="EFW90381.1"/>
    </source>
</evidence>
<evidence type="ECO:0000313" key="2">
    <source>
        <dbReference type="EMBL" id="SHK02889.1"/>
    </source>
</evidence>
<dbReference type="EMBL" id="FRAN01000001">
    <property type="protein sequence ID" value="SHK02889.1"/>
    <property type="molecule type" value="Genomic_DNA"/>
</dbReference>
<dbReference type="InterPro" id="IPR029068">
    <property type="entry name" value="Glyas_Bleomycin-R_OHBP_Dase"/>
</dbReference>
<reference evidence="4" key="2">
    <citation type="submission" date="2016-11" db="EMBL/GenBank/DDBJ databases">
        <authorList>
            <person name="Varghese N."/>
            <person name="Submissions S."/>
        </authorList>
    </citation>
    <scope>NUCLEOTIDE SEQUENCE [LARGE SCALE GENOMIC DNA]</scope>
    <source>
        <strain evidence="4">DX253</strain>
    </source>
</reference>
<keyword evidence="4" id="KW-1185">Reference proteome</keyword>
<dbReference type="PATRIC" id="fig|797209.4.peg.3923"/>
<protein>
    <recommendedName>
        <fullName evidence="5">VOC domain-containing protein</fullName>
    </recommendedName>
</protein>